<gene>
    <name evidence="2" type="ORF">SG34_007100</name>
</gene>
<reference evidence="2 3" key="2">
    <citation type="journal article" date="2022" name="Mar. Drugs">
        <title>Bioassay-Guided Fractionation Leads to the Detection of Cholic Acid Generated by the Rare Thalassomonas sp.</title>
        <authorList>
            <person name="Pheiffer F."/>
            <person name="Schneider Y.K."/>
            <person name="Hansen E.H."/>
            <person name="Andersen J.H."/>
            <person name="Isaksson J."/>
            <person name="Busche T."/>
            <person name="R C."/>
            <person name="Kalinowski J."/>
            <person name="Zyl L.V."/>
            <person name="Trindade M."/>
        </authorList>
    </citation>
    <scope>NUCLEOTIDE SEQUENCE [LARGE SCALE GENOMIC DNA]</scope>
    <source>
        <strain evidence="2 3">XOM25</strain>
    </source>
</reference>
<feature type="chain" id="PRO_5042142704" description="Lysozyme inhibitor LprI N-terminal domain-containing protein" evidence="1">
    <location>
        <begin position="25"/>
        <end position="147"/>
    </location>
</feature>
<dbReference type="AlphaFoldDB" id="A0AAE9Z5J1"/>
<dbReference type="Proteomes" id="UP000032352">
    <property type="component" value="Chromosome"/>
</dbReference>
<keyword evidence="1" id="KW-0732">Signal</keyword>
<evidence type="ECO:0008006" key="4">
    <source>
        <dbReference type="Google" id="ProtNLM"/>
    </source>
</evidence>
<proteinExistence type="predicted"/>
<evidence type="ECO:0000313" key="3">
    <source>
        <dbReference type="Proteomes" id="UP000032352"/>
    </source>
</evidence>
<dbReference type="PROSITE" id="PS51257">
    <property type="entry name" value="PROKAR_LIPOPROTEIN"/>
    <property type="match status" value="1"/>
</dbReference>
<dbReference type="RefSeq" id="WP_044837240.1">
    <property type="nucleotide sequence ID" value="NZ_CP059733.1"/>
</dbReference>
<reference evidence="2 3" key="1">
    <citation type="journal article" date="2015" name="Genome Announc.">
        <title>Draft Genome Sequences of Marine Isolates of Thalassomonas viridans and Thalassomonas actiniarum.</title>
        <authorList>
            <person name="Olonade I."/>
            <person name="van Zyl L.J."/>
            <person name="Trindade M."/>
        </authorList>
    </citation>
    <scope>NUCLEOTIDE SEQUENCE [LARGE SCALE GENOMIC DNA]</scope>
    <source>
        <strain evidence="2 3">XOM25</strain>
    </source>
</reference>
<evidence type="ECO:0000313" key="2">
    <source>
        <dbReference type="EMBL" id="WDE06667.1"/>
    </source>
</evidence>
<organism evidence="2 3">
    <name type="scientific">Thalassomonas viridans</name>
    <dbReference type="NCBI Taxonomy" id="137584"/>
    <lineage>
        <taxon>Bacteria</taxon>
        <taxon>Pseudomonadati</taxon>
        <taxon>Pseudomonadota</taxon>
        <taxon>Gammaproteobacteria</taxon>
        <taxon>Alteromonadales</taxon>
        <taxon>Colwelliaceae</taxon>
        <taxon>Thalassomonas</taxon>
    </lineage>
</organism>
<sequence length="147" mass="16518">MNYFKCLVLIGFLMSLMSCNSTPALDYAERVCVKSDYASVEKQIKTGISVGYDKAKLALNASGDIKTTNKLLKDLEGYTVQWEALLSRAKTSCLIHASCVYQKENVDDKKSCGGYYSEKIRDDKMIDELIKRLNATNIEIDKLPIKN</sequence>
<name>A0AAE9Z5J1_9GAMM</name>
<protein>
    <recommendedName>
        <fullName evidence="4">Lysozyme inhibitor LprI N-terminal domain-containing protein</fullName>
    </recommendedName>
</protein>
<accession>A0AAE9Z5J1</accession>
<evidence type="ECO:0000256" key="1">
    <source>
        <dbReference type="SAM" id="SignalP"/>
    </source>
</evidence>
<dbReference type="EMBL" id="CP059733">
    <property type="protein sequence ID" value="WDE06667.1"/>
    <property type="molecule type" value="Genomic_DNA"/>
</dbReference>
<dbReference type="KEGG" id="tvd:SG34_007100"/>
<keyword evidence="3" id="KW-1185">Reference proteome</keyword>
<feature type="signal peptide" evidence="1">
    <location>
        <begin position="1"/>
        <end position="24"/>
    </location>
</feature>